<name>A0ABV8LQ10_9ACTN</name>
<keyword evidence="3" id="KW-1185">Reference proteome</keyword>
<keyword evidence="1" id="KW-0812">Transmembrane</keyword>
<sequence length="68" mass="7923">MTPPRLRPRNRAEWLLTIPIVVPLLIPLYNRVDPTLWGVPFFYWFQIACAALAIGVISLVHRLGKERR</sequence>
<dbReference type="InterPro" id="IPR021741">
    <property type="entry name" value="DUF3311"/>
</dbReference>
<reference evidence="3" key="1">
    <citation type="journal article" date="2019" name="Int. J. Syst. Evol. Microbiol.">
        <title>The Global Catalogue of Microorganisms (GCM) 10K type strain sequencing project: providing services to taxonomists for standard genome sequencing and annotation.</title>
        <authorList>
            <consortium name="The Broad Institute Genomics Platform"/>
            <consortium name="The Broad Institute Genome Sequencing Center for Infectious Disease"/>
            <person name="Wu L."/>
            <person name="Ma J."/>
        </authorList>
    </citation>
    <scope>NUCLEOTIDE SEQUENCE [LARGE SCALE GENOMIC DNA]</scope>
    <source>
        <strain evidence="3">CGMCC 4.7289</strain>
    </source>
</reference>
<accession>A0ABV8LQ10</accession>
<keyword evidence="1" id="KW-1133">Transmembrane helix</keyword>
<dbReference type="Proteomes" id="UP001595816">
    <property type="component" value="Unassembled WGS sequence"/>
</dbReference>
<dbReference type="EMBL" id="JBHSAY010000009">
    <property type="protein sequence ID" value="MFC4132410.1"/>
    <property type="molecule type" value="Genomic_DNA"/>
</dbReference>
<keyword evidence="1" id="KW-0472">Membrane</keyword>
<dbReference type="Pfam" id="PF11755">
    <property type="entry name" value="DUF3311"/>
    <property type="match status" value="1"/>
</dbReference>
<evidence type="ECO:0000313" key="3">
    <source>
        <dbReference type="Proteomes" id="UP001595816"/>
    </source>
</evidence>
<organism evidence="2 3">
    <name type="scientific">Hamadaea flava</name>
    <dbReference type="NCBI Taxonomy" id="1742688"/>
    <lineage>
        <taxon>Bacteria</taxon>
        <taxon>Bacillati</taxon>
        <taxon>Actinomycetota</taxon>
        <taxon>Actinomycetes</taxon>
        <taxon>Micromonosporales</taxon>
        <taxon>Micromonosporaceae</taxon>
        <taxon>Hamadaea</taxon>
    </lineage>
</organism>
<feature type="transmembrane region" description="Helical" evidence="1">
    <location>
        <begin position="41"/>
        <end position="60"/>
    </location>
</feature>
<evidence type="ECO:0000313" key="2">
    <source>
        <dbReference type="EMBL" id="MFC4132410.1"/>
    </source>
</evidence>
<protein>
    <submittedName>
        <fullName evidence="2">DUF3311 domain-containing protein</fullName>
    </submittedName>
</protein>
<feature type="transmembrane region" description="Helical" evidence="1">
    <location>
        <begin position="12"/>
        <end position="29"/>
    </location>
</feature>
<proteinExistence type="predicted"/>
<gene>
    <name evidence="2" type="ORF">ACFOZ4_17520</name>
</gene>
<comment type="caution">
    <text evidence="2">The sequence shown here is derived from an EMBL/GenBank/DDBJ whole genome shotgun (WGS) entry which is preliminary data.</text>
</comment>
<evidence type="ECO:0000256" key="1">
    <source>
        <dbReference type="SAM" id="Phobius"/>
    </source>
</evidence>
<dbReference type="RefSeq" id="WP_253753294.1">
    <property type="nucleotide sequence ID" value="NZ_JAMZDZ010000001.1"/>
</dbReference>